<gene>
    <name evidence="1" type="ORF">OWV82_003803</name>
</gene>
<evidence type="ECO:0000313" key="1">
    <source>
        <dbReference type="EMBL" id="KAJ4724864.1"/>
    </source>
</evidence>
<reference evidence="1 2" key="1">
    <citation type="journal article" date="2023" name="Science">
        <title>Complex scaffold remodeling in plant triterpene biosynthesis.</title>
        <authorList>
            <person name="De La Pena R."/>
            <person name="Hodgson H."/>
            <person name="Liu J.C."/>
            <person name="Stephenson M.J."/>
            <person name="Martin A.C."/>
            <person name="Owen C."/>
            <person name="Harkess A."/>
            <person name="Leebens-Mack J."/>
            <person name="Jimenez L.E."/>
            <person name="Osbourn A."/>
            <person name="Sattely E.S."/>
        </authorList>
    </citation>
    <scope>NUCLEOTIDE SEQUENCE [LARGE SCALE GENOMIC DNA]</scope>
    <source>
        <strain evidence="2">cv. JPN11</strain>
        <tissue evidence="1">Leaf</tissue>
    </source>
</reference>
<dbReference type="Proteomes" id="UP001164539">
    <property type="component" value="Chromosome 2"/>
</dbReference>
<organism evidence="1 2">
    <name type="scientific">Melia azedarach</name>
    <name type="common">Chinaberry tree</name>
    <dbReference type="NCBI Taxonomy" id="155640"/>
    <lineage>
        <taxon>Eukaryota</taxon>
        <taxon>Viridiplantae</taxon>
        <taxon>Streptophyta</taxon>
        <taxon>Embryophyta</taxon>
        <taxon>Tracheophyta</taxon>
        <taxon>Spermatophyta</taxon>
        <taxon>Magnoliopsida</taxon>
        <taxon>eudicotyledons</taxon>
        <taxon>Gunneridae</taxon>
        <taxon>Pentapetalae</taxon>
        <taxon>rosids</taxon>
        <taxon>malvids</taxon>
        <taxon>Sapindales</taxon>
        <taxon>Meliaceae</taxon>
        <taxon>Melia</taxon>
    </lineage>
</organism>
<name>A0ACC1YNY3_MELAZ</name>
<keyword evidence="2" id="KW-1185">Reference proteome</keyword>
<dbReference type="EMBL" id="CM051395">
    <property type="protein sequence ID" value="KAJ4724864.1"/>
    <property type="molecule type" value="Genomic_DNA"/>
</dbReference>
<accession>A0ACC1YNY3</accession>
<evidence type="ECO:0000313" key="2">
    <source>
        <dbReference type="Proteomes" id="UP001164539"/>
    </source>
</evidence>
<comment type="caution">
    <text evidence="1">The sequence shown here is derived from an EMBL/GenBank/DDBJ whole genome shotgun (WGS) entry which is preliminary data.</text>
</comment>
<sequence length="171" mass="18498">MAAYPLFTALLFALALSATAELSTSHVLEGKVSCFDCNTHYDFSGIKVLVKCEHIKKMAMATTEASGSFKVELPSGSSKTASPPLNCQAKLFGGPDQLYASKKHTVSKIMKKHKSSNTYKISTPLAFSITKPKAAANNFEESKTVDLPLPPEWGFAPSSYYVPFFPIIGIP</sequence>
<proteinExistence type="predicted"/>
<protein>
    <submittedName>
        <fullName evidence="1">Pollen Ole e 1 allergen and extensin family protein</fullName>
    </submittedName>
</protein>